<proteinExistence type="predicted"/>
<feature type="compositionally biased region" description="Low complexity" evidence="1">
    <location>
        <begin position="84"/>
        <end position="109"/>
    </location>
</feature>
<accession>A0A7R8WFB7</accession>
<feature type="compositionally biased region" description="Basic and acidic residues" evidence="1">
    <location>
        <begin position="41"/>
        <end position="51"/>
    </location>
</feature>
<name>A0A7R8WFB7_9CRUS</name>
<dbReference type="AlphaFoldDB" id="A0A7R8WFB7"/>
<feature type="region of interest" description="Disordered" evidence="1">
    <location>
        <begin position="25"/>
        <end position="163"/>
    </location>
</feature>
<organism evidence="2">
    <name type="scientific">Cyprideis torosa</name>
    <dbReference type="NCBI Taxonomy" id="163714"/>
    <lineage>
        <taxon>Eukaryota</taxon>
        <taxon>Metazoa</taxon>
        <taxon>Ecdysozoa</taxon>
        <taxon>Arthropoda</taxon>
        <taxon>Crustacea</taxon>
        <taxon>Oligostraca</taxon>
        <taxon>Ostracoda</taxon>
        <taxon>Podocopa</taxon>
        <taxon>Podocopida</taxon>
        <taxon>Cytherocopina</taxon>
        <taxon>Cytheroidea</taxon>
        <taxon>Cytherideidae</taxon>
        <taxon>Cyprideis</taxon>
    </lineage>
</organism>
<sequence>MTDVERRRRKDILKVILDNLDLIPVVPKDTGTSRRRGLRSGQEKPKDEPKTAVKIVGVDSALSVASSQPEPHGLAELREHVTMEGTSSGTTPSSSAASVSKPSVEAPAPSRKKKHSKAPTESAPKPLPNTAEASKKHRKYKTKEHRHRSSTSRSASSVSLDSEVQDELKMFWSIF</sequence>
<evidence type="ECO:0000313" key="2">
    <source>
        <dbReference type="EMBL" id="CAD7230637.1"/>
    </source>
</evidence>
<gene>
    <name evidence="2" type="ORF">CTOB1V02_LOCUS8495</name>
</gene>
<feature type="compositionally biased region" description="Basic and acidic residues" evidence="1">
    <location>
        <begin position="73"/>
        <end position="82"/>
    </location>
</feature>
<feature type="compositionally biased region" description="Low complexity" evidence="1">
    <location>
        <begin position="151"/>
        <end position="162"/>
    </location>
</feature>
<feature type="compositionally biased region" description="Basic residues" evidence="1">
    <location>
        <begin position="135"/>
        <end position="150"/>
    </location>
</feature>
<evidence type="ECO:0000256" key="1">
    <source>
        <dbReference type="SAM" id="MobiDB-lite"/>
    </source>
</evidence>
<protein>
    <submittedName>
        <fullName evidence="2">Uncharacterized protein</fullName>
    </submittedName>
</protein>
<dbReference type="EMBL" id="OB662843">
    <property type="protein sequence ID" value="CAD7230637.1"/>
    <property type="molecule type" value="Genomic_DNA"/>
</dbReference>
<reference evidence="2" key="1">
    <citation type="submission" date="2020-11" db="EMBL/GenBank/DDBJ databases">
        <authorList>
            <person name="Tran Van P."/>
        </authorList>
    </citation>
    <scope>NUCLEOTIDE SEQUENCE</scope>
</reference>